<keyword evidence="3" id="KW-1185">Reference proteome</keyword>
<sequence length="92" mass="9995">MNRTDKKRFSETSSDLNRDDMNFSALGAENSSRITSGGFRTEAIPFIRPWGEKSTPESAASEPSREAIRRDPPAPPPAFAATGPAASFGREH</sequence>
<proteinExistence type="predicted"/>
<dbReference type="AlphaFoldDB" id="A0A4C1VQU5"/>
<evidence type="ECO:0000313" key="2">
    <source>
        <dbReference type="EMBL" id="GBP41478.1"/>
    </source>
</evidence>
<organism evidence="2 3">
    <name type="scientific">Eumeta variegata</name>
    <name type="common">Bagworm moth</name>
    <name type="synonym">Eumeta japonica</name>
    <dbReference type="NCBI Taxonomy" id="151549"/>
    <lineage>
        <taxon>Eukaryota</taxon>
        <taxon>Metazoa</taxon>
        <taxon>Ecdysozoa</taxon>
        <taxon>Arthropoda</taxon>
        <taxon>Hexapoda</taxon>
        <taxon>Insecta</taxon>
        <taxon>Pterygota</taxon>
        <taxon>Neoptera</taxon>
        <taxon>Endopterygota</taxon>
        <taxon>Lepidoptera</taxon>
        <taxon>Glossata</taxon>
        <taxon>Ditrysia</taxon>
        <taxon>Tineoidea</taxon>
        <taxon>Psychidae</taxon>
        <taxon>Oiketicinae</taxon>
        <taxon>Eumeta</taxon>
    </lineage>
</organism>
<feature type="compositionally biased region" description="Basic and acidic residues" evidence="1">
    <location>
        <begin position="63"/>
        <end position="72"/>
    </location>
</feature>
<gene>
    <name evidence="2" type="ORF">EVAR_24396_1</name>
</gene>
<feature type="region of interest" description="Disordered" evidence="1">
    <location>
        <begin position="1"/>
        <end position="92"/>
    </location>
</feature>
<accession>A0A4C1VQU5</accession>
<name>A0A4C1VQU5_EUMVA</name>
<evidence type="ECO:0000256" key="1">
    <source>
        <dbReference type="SAM" id="MobiDB-lite"/>
    </source>
</evidence>
<dbReference type="EMBL" id="BGZK01000400">
    <property type="protein sequence ID" value="GBP41478.1"/>
    <property type="molecule type" value="Genomic_DNA"/>
</dbReference>
<reference evidence="2 3" key="1">
    <citation type="journal article" date="2019" name="Commun. Biol.">
        <title>The bagworm genome reveals a unique fibroin gene that provides high tensile strength.</title>
        <authorList>
            <person name="Kono N."/>
            <person name="Nakamura H."/>
            <person name="Ohtoshi R."/>
            <person name="Tomita M."/>
            <person name="Numata K."/>
            <person name="Arakawa K."/>
        </authorList>
    </citation>
    <scope>NUCLEOTIDE SEQUENCE [LARGE SCALE GENOMIC DNA]</scope>
</reference>
<comment type="caution">
    <text evidence="2">The sequence shown here is derived from an EMBL/GenBank/DDBJ whole genome shotgun (WGS) entry which is preliminary data.</text>
</comment>
<dbReference type="Proteomes" id="UP000299102">
    <property type="component" value="Unassembled WGS sequence"/>
</dbReference>
<protein>
    <submittedName>
        <fullName evidence="2">Uncharacterized protein</fullName>
    </submittedName>
</protein>
<evidence type="ECO:0000313" key="3">
    <source>
        <dbReference type="Proteomes" id="UP000299102"/>
    </source>
</evidence>